<reference evidence="1" key="1">
    <citation type="submission" date="2020-05" db="EMBL/GenBank/DDBJ databases">
        <title>Evolutionary and genomic comparisons of hybrid uninucleate and nonhybrid Rhizoctonia fungi.</title>
        <authorList>
            <person name="Li C."/>
            <person name="Chen X."/>
        </authorList>
    </citation>
    <scope>NUCLEOTIDE SEQUENCE</scope>
    <source>
        <strain evidence="1">AG-1 IA</strain>
    </source>
</reference>
<dbReference type="Proteomes" id="UP000650533">
    <property type="component" value="Chromosome 13"/>
</dbReference>
<name>A0A8H8P6W6_9AGAM</name>
<gene>
    <name evidence="1" type="ORF">RhiXN_07366</name>
</gene>
<organism evidence="1 2">
    <name type="scientific">Rhizoctonia solani</name>
    <dbReference type="NCBI Taxonomy" id="456999"/>
    <lineage>
        <taxon>Eukaryota</taxon>
        <taxon>Fungi</taxon>
        <taxon>Dikarya</taxon>
        <taxon>Basidiomycota</taxon>
        <taxon>Agaricomycotina</taxon>
        <taxon>Agaricomycetes</taxon>
        <taxon>Cantharellales</taxon>
        <taxon>Ceratobasidiaceae</taxon>
        <taxon>Rhizoctonia</taxon>
    </lineage>
</organism>
<evidence type="ECO:0000313" key="1">
    <source>
        <dbReference type="EMBL" id="QRW25417.1"/>
    </source>
</evidence>
<proteinExistence type="predicted"/>
<accession>A0A8H8P6W6</accession>
<protein>
    <submittedName>
        <fullName evidence="1">Uncharacterized protein</fullName>
    </submittedName>
</protein>
<sequence>MRWYFDRSAVAILYGTPSGLYLEIPKLAPVKRTALEMKVMASAPIVGTFHYVDSKVLYQSLHTAPKFIDGVYSIAFYERGSLNSVASFKYPDHLQGGSITTQVIVPGYWKKYNAPHDRTDRTQPPIVTLWESQRLGVNGTALDAQRPAKNMTRTLYLSNKVKATLSLAGSENIMTIIVPEIRRRFAGKKAFTSPWVESSIEPIHGTFKYLHTAQLTGESDATVETNDNQISIEFKLVDGGPGLEDTVIAIFESDNATHGLSTTVLQGRWDSF</sequence>
<evidence type="ECO:0000313" key="2">
    <source>
        <dbReference type="Proteomes" id="UP000650533"/>
    </source>
</evidence>
<dbReference type="RefSeq" id="XP_043185654.1">
    <property type="nucleotide sequence ID" value="XM_043327182.1"/>
</dbReference>
<dbReference type="KEGG" id="rsx:RhiXN_07366"/>
<dbReference type="AlphaFoldDB" id="A0A8H8P6W6"/>
<dbReference type="EMBL" id="CP059670">
    <property type="protein sequence ID" value="QRW25417.1"/>
    <property type="molecule type" value="Genomic_DNA"/>
</dbReference>
<dbReference type="GeneID" id="67029645"/>